<evidence type="ECO:0000256" key="2">
    <source>
        <dbReference type="SAM" id="MobiDB-lite"/>
    </source>
</evidence>
<comment type="caution">
    <text evidence="3">The sequence shown here is derived from an EMBL/GenBank/DDBJ whole genome shotgun (WGS) entry which is preliminary data.</text>
</comment>
<gene>
    <name evidence="3" type="ORF">DD237_002939</name>
</gene>
<dbReference type="Proteomes" id="UP000286097">
    <property type="component" value="Unassembled WGS sequence"/>
</dbReference>
<feature type="coiled-coil region" evidence="1">
    <location>
        <begin position="109"/>
        <end position="136"/>
    </location>
</feature>
<dbReference type="EMBL" id="QKXF01000287">
    <property type="protein sequence ID" value="RQM13077.1"/>
    <property type="molecule type" value="Genomic_DNA"/>
</dbReference>
<feature type="compositionally biased region" description="Basic and acidic residues" evidence="2">
    <location>
        <begin position="435"/>
        <end position="447"/>
    </location>
</feature>
<feature type="compositionally biased region" description="Low complexity" evidence="2">
    <location>
        <begin position="25"/>
        <end position="40"/>
    </location>
</feature>
<protein>
    <submittedName>
        <fullName evidence="3">Uncharacterized protein</fullName>
    </submittedName>
</protein>
<feature type="coiled-coil region" evidence="1">
    <location>
        <begin position="243"/>
        <end position="277"/>
    </location>
</feature>
<dbReference type="VEuPathDB" id="FungiDB:DD237_002939"/>
<feature type="region of interest" description="Disordered" evidence="2">
    <location>
        <begin position="1"/>
        <end position="40"/>
    </location>
</feature>
<dbReference type="AlphaFoldDB" id="A0A3R7XT99"/>
<accession>A0A3R7XT99</accession>
<feature type="region of interest" description="Disordered" evidence="2">
    <location>
        <begin position="599"/>
        <end position="642"/>
    </location>
</feature>
<sequence>MASMPPSPRAPESSNKRKRKRKSQSKALSTSSSCTPSSISCSSSVDTQLQTLENWHRVLTIDLREVRREGSRVRMELEKVEHTVESAVEKAERCALQAQRVQEYMVVVNKAKDDALEETKRQFQAAEARYKTKIKTLNKMLITMDKKLERHMHSSITEELLLTQLTEFQEQYENELRTIRDDYAAMCRTQKKQLKQMEKLLLKVVTKQKNETKHMEQTLRDDTAHVSQQVRQLVTRQELYLLQQQVEVTKKEHEDEHERMRMNVKILKERVVDVEKRGVETDTKVLEVVKTVEDGITRAMMSTPAPLPQKMSSSHLAQDFVRQADLDGIHDVLRRINRDFQAVAVDFTSLAKTTEARGNQQEQQTEAKLQELSTQLFDALSHDSRLHATGISRLKDVMFDMQNKYCVLDQRIKRLEDDVQQVRADRVQARPPQDYGREPGWRYRHDFPSFSTRPQPPTPGTFRNCQERPSRYEPAPVTRKTLTPPHEPPPPGRISWAPRREARSRSRSPPHRLSWRASGQHSLYSDSKPAAPAQNGSQCQHDGRSGPRSNNGGNATPNLPSQPIHSLQGVHGDTLKDATEHSQEEVTIVPCRRNRQLRKTPEVIVIEEDDDDDDDDNDDDDDDDDDDEDEDEGETARAPPEVVLDEEVLQPADVVMVAPGNSTSAGHVDSADVVQKEEDLQTGCWLYFCLGGAPDLDVQWTPCFTQLKANECVEMPRVLRFQRQYVFLQGFPVYLTQCILQAVIVNGHIVPAENGPKVSGITGTLNAESMRVKFDNTVNEIHLSWAKALVEHLTTRAGAIDDLALEKLELSVNPAGLSSNGDKDDVIYGWSRRQESVMWILARQLHYGSLLPAMTCNVNASPSVYLFALMFDVLTVTSECPQSGTFRLNNFGGTLLAHLWDHTLKKLPYVFFADWAWLEDQSTKKVMPALAFCHILASILLWNSAIDRHSLTNRNIYAAAMKHILPKLCVGGQPVHESTANVGFLQLAEWESTHIELRDLDSKFASMLGLDGFFEVMEAIQNNRQAVAAPAEGQASST</sequence>
<feature type="compositionally biased region" description="Basic residues" evidence="2">
    <location>
        <begin position="505"/>
        <end position="514"/>
    </location>
</feature>
<evidence type="ECO:0000313" key="3">
    <source>
        <dbReference type="EMBL" id="RQM13077.1"/>
    </source>
</evidence>
<reference evidence="3 4" key="1">
    <citation type="submission" date="2018-06" db="EMBL/GenBank/DDBJ databases">
        <title>Comparative genomics of downy mildews reveals potential adaptations to biotrophy.</title>
        <authorList>
            <person name="Fletcher K."/>
            <person name="Klosterman S.J."/>
            <person name="Derevnina L."/>
            <person name="Martin F."/>
            <person name="Koike S."/>
            <person name="Reyes Chin-Wo S."/>
            <person name="Mou B."/>
            <person name="Michelmore R."/>
        </authorList>
    </citation>
    <scope>NUCLEOTIDE SEQUENCE [LARGE SCALE GENOMIC DNA]</scope>
    <source>
        <strain evidence="3 4">R13</strain>
    </source>
</reference>
<proteinExistence type="predicted"/>
<feature type="compositionally biased region" description="Polar residues" evidence="2">
    <location>
        <begin position="555"/>
        <end position="565"/>
    </location>
</feature>
<evidence type="ECO:0000313" key="4">
    <source>
        <dbReference type="Proteomes" id="UP000286097"/>
    </source>
</evidence>
<organism evidence="3 4">
    <name type="scientific">Peronospora effusa</name>
    <dbReference type="NCBI Taxonomy" id="542832"/>
    <lineage>
        <taxon>Eukaryota</taxon>
        <taxon>Sar</taxon>
        <taxon>Stramenopiles</taxon>
        <taxon>Oomycota</taxon>
        <taxon>Peronosporomycetes</taxon>
        <taxon>Peronosporales</taxon>
        <taxon>Peronosporaceae</taxon>
        <taxon>Peronospora</taxon>
    </lineage>
</organism>
<keyword evidence="1" id="KW-0175">Coiled coil</keyword>
<feature type="region of interest" description="Disordered" evidence="2">
    <location>
        <begin position="423"/>
        <end position="569"/>
    </location>
</feature>
<feature type="compositionally biased region" description="Acidic residues" evidence="2">
    <location>
        <begin position="605"/>
        <end position="633"/>
    </location>
</feature>
<name>A0A3R7XT99_9STRA</name>
<evidence type="ECO:0000256" key="1">
    <source>
        <dbReference type="SAM" id="Coils"/>
    </source>
</evidence>